<dbReference type="EC" id="2.7.1.12" evidence="3 9"/>
<organism evidence="11 12">
    <name type="scientific">Frondihabitans cladoniiphilus</name>
    <dbReference type="NCBI Taxonomy" id="715785"/>
    <lineage>
        <taxon>Bacteria</taxon>
        <taxon>Bacillati</taxon>
        <taxon>Actinomycetota</taxon>
        <taxon>Actinomycetes</taxon>
        <taxon>Micrococcales</taxon>
        <taxon>Microbacteriaceae</taxon>
        <taxon>Frondihabitans</taxon>
    </lineage>
</organism>
<dbReference type="NCBIfam" id="TIGR01313">
    <property type="entry name" value="therm_gnt_kin"/>
    <property type="match status" value="1"/>
</dbReference>
<evidence type="ECO:0000256" key="2">
    <source>
        <dbReference type="ARBA" id="ARBA00008420"/>
    </source>
</evidence>
<dbReference type="InterPro" id="IPR027417">
    <property type="entry name" value="P-loop_NTPase"/>
</dbReference>
<comment type="catalytic activity">
    <reaction evidence="8 9">
        <text>D-gluconate + ATP = 6-phospho-D-gluconate + ADP + H(+)</text>
        <dbReference type="Rhea" id="RHEA:19433"/>
        <dbReference type="ChEBI" id="CHEBI:15378"/>
        <dbReference type="ChEBI" id="CHEBI:18391"/>
        <dbReference type="ChEBI" id="CHEBI:30616"/>
        <dbReference type="ChEBI" id="CHEBI:58759"/>
        <dbReference type="ChEBI" id="CHEBI:456216"/>
        <dbReference type="EC" id="2.7.1.12"/>
    </reaction>
</comment>
<dbReference type="Pfam" id="PF01202">
    <property type="entry name" value="SKI"/>
    <property type="match status" value="1"/>
</dbReference>
<protein>
    <recommendedName>
        <fullName evidence="3 9">Gluconokinase</fullName>
        <ecNumber evidence="3 9">2.7.1.12</ecNumber>
    </recommendedName>
</protein>
<comment type="caution">
    <text evidence="11">The sequence shown here is derived from an EMBL/GenBank/DDBJ whole genome shotgun (WGS) entry which is preliminary data.</text>
</comment>
<dbReference type="PANTHER" id="PTHR43442">
    <property type="entry name" value="GLUCONOKINASE-RELATED"/>
    <property type="match status" value="1"/>
</dbReference>
<dbReference type="CDD" id="cd02021">
    <property type="entry name" value="GntK"/>
    <property type="match status" value="1"/>
</dbReference>
<gene>
    <name evidence="11" type="ORF">GCM10025780_14080</name>
</gene>
<feature type="region of interest" description="Disordered" evidence="10">
    <location>
        <begin position="1"/>
        <end position="28"/>
    </location>
</feature>
<dbReference type="SUPFAM" id="SSF52540">
    <property type="entry name" value="P-loop containing nucleoside triphosphate hydrolases"/>
    <property type="match status" value="1"/>
</dbReference>
<comment type="pathway">
    <text evidence="1">Carbohydrate acid metabolism.</text>
</comment>
<dbReference type="Proteomes" id="UP001501295">
    <property type="component" value="Unassembled WGS sequence"/>
</dbReference>
<comment type="similarity">
    <text evidence="2 9">Belongs to the gluconokinase GntK/GntV family.</text>
</comment>
<evidence type="ECO:0000256" key="1">
    <source>
        <dbReference type="ARBA" id="ARBA00004761"/>
    </source>
</evidence>
<keyword evidence="5 9" id="KW-0547">Nucleotide-binding</keyword>
<keyword evidence="7 9" id="KW-0067">ATP-binding</keyword>
<dbReference type="InterPro" id="IPR006001">
    <property type="entry name" value="Therm_gnt_kin"/>
</dbReference>
<evidence type="ECO:0000313" key="12">
    <source>
        <dbReference type="Proteomes" id="UP001501295"/>
    </source>
</evidence>
<evidence type="ECO:0000313" key="11">
    <source>
        <dbReference type="EMBL" id="GAA4671462.1"/>
    </source>
</evidence>
<keyword evidence="6 9" id="KW-0418">Kinase</keyword>
<evidence type="ECO:0000256" key="9">
    <source>
        <dbReference type="RuleBase" id="RU363066"/>
    </source>
</evidence>
<dbReference type="RefSeq" id="WP_345374787.1">
    <property type="nucleotide sequence ID" value="NZ_BAABLM010000002.1"/>
</dbReference>
<proteinExistence type="inferred from homology"/>
<keyword evidence="12" id="KW-1185">Reference proteome</keyword>
<keyword evidence="4 9" id="KW-0808">Transferase</keyword>
<evidence type="ECO:0000256" key="5">
    <source>
        <dbReference type="ARBA" id="ARBA00022741"/>
    </source>
</evidence>
<dbReference type="EMBL" id="BAABLM010000002">
    <property type="protein sequence ID" value="GAA4671462.1"/>
    <property type="molecule type" value="Genomic_DNA"/>
</dbReference>
<evidence type="ECO:0000256" key="10">
    <source>
        <dbReference type="SAM" id="MobiDB-lite"/>
    </source>
</evidence>
<evidence type="ECO:0000256" key="8">
    <source>
        <dbReference type="ARBA" id="ARBA00048090"/>
    </source>
</evidence>
<dbReference type="InterPro" id="IPR031322">
    <property type="entry name" value="Shikimate/glucono_kinase"/>
</dbReference>
<reference evidence="12" key="1">
    <citation type="journal article" date="2019" name="Int. J. Syst. Evol. Microbiol.">
        <title>The Global Catalogue of Microorganisms (GCM) 10K type strain sequencing project: providing services to taxonomists for standard genome sequencing and annotation.</title>
        <authorList>
            <consortium name="The Broad Institute Genomics Platform"/>
            <consortium name="The Broad Institute Genome Sequencing Center for Infectious Disease"/>
            <person name="Wu L."/>
            <person name="Ma J."/>
        </authorList>
    </citation>
    <scope>NUCLEOTIDE SEQUENCE [LARGE SCALE GENOMIC DNA]</scope>
    <source>
        <strain evidence="12">JCM 18956</strain>
    </source>
</reference>
<evidence type="ECO:0000256" key="3">
    <source>
        <dbReference type="ARBA" id="ARBA00012054"/>
    </source>
</evidence>
<evidence type="ECO:0000256" key="6">
    <source>
        <dbReference type="ARBA" id="ARBA00022777"/>
    </source>
</evidence>
<name>A0ABP8VTP5_9MICO</name>
<dbReference type="Gene3D" id="3.40.50.300">
    <property type="entry name" value="P-loop containing nucleotide triphosphate hydrolases"/>
    <property type="match status" value="1"/>
</dbReference>
<accession>A0ABP8VTP5</accession>
<evidence type="ECO:0000256" key="7">
    <source>
        <dbReference type="ARBA" id="ARBA00022840"/>
    </source>
</evidence>
<dbReference type="PANTHER" id="PTHR43442:SF3">
    <property type="entry name" value="GLUCONOKINASE-RELATED"/>
    <property type="match status" value="1"/>
</dbReference>
<sequence length="191" mass="20783">MTSQPSPLGGPPPAPDAHRAESGEAGAAPTKFPKVVVMGVSGSGKSTIGQLLAERAGVPFLDSDDLHPQANKEKMAAGEPLDDLDRKPWLELVAEFLRDSEVGMVAACSALKHSYRDALRIGDPDLVFVQLTGVRELITQRQHDRKNHFMPPALMQSQFDVLEPLRDDERGFPVDVAGDPDDVVDEILRRL</sequence>
<evidence type="ECO:0000256" key="4">
    <source>
        <dbReference type="ARBA" id="ARBA00022679"/>
    </source>
</evidence>